<reference evidence="1" key="1">
    <citation type="submission" date="2023-03" db="EMBL/GenBank/DDBJ databases">
        <title>Massive genome expansion in bonnet fungi (Mycena s.s.) driven by repeated elements and novel gene families across ecological guilds.</title>
        <authorList>
            <consortium name="Lawrence Berkeley National Laboratory"/>
            <person name="Harder C.B."/>
            <person name="Miyauchi S."/>
            <person name="Viragh M."/>
            <person name="Kuo A."/>
            <person name="Thoen E."/>
            <person name="Andreopoulos B."/>
            <person name="Lu D."/>
            <person name="Skrede I."/>
            <person name="Drula E."/>
            <person name="Henrissat B."/>
            <person name="Morin E."/>
            <person name="Kohler A."/>
            <person name="Barry K."/>
            <person name="LaButti K."/>
            <person name="Morin E."/>
            <person name="Salamov A."/>
            <person name="Lipzen A."/>
            <person name="Mereny Z."/>
            <person name="Hegedus B."/>
            <person name="Baldrian P."/>
            <person name="Stursova M."/>
            <person name="Weitz H."/>
            <person name="Taylor A."/>
            <person name="Grigoriev I.V."/>
            <person name="Nagy L.G."/>
            <person name="Martin F."/>
            <person name="Kauserud H."/>
        </authorList>
    </citation>
    <scope>NUCLEOTIDE SEQUENCE</scope>
    <source>
        <strain evidence="1">9144</strain>
    </source>
</reference>
<sequence length="230" mass="25536">MEAGPSSMNNGVPIPDPTTASMFDILDVLTLGTRGRSLLLRKLAFRNVTWRGGGNGGIGRGGEGRVDYWAIGRKESGAETTRKLGFLPLERSMQELISEYHNQLSKSFSIAPAPNAHRAATQTPQRMRQMLQISVLRMKDDELALKTRTTPLQMVQLQSHPPSQWPLQLKSVIIKSARVDTVVDWAGLGLKYTTVSQVSQNYGIISYSSAFTYVLVLPPLYECIISEYEH</sequence>
<evidence type="ECO:0000313" key="1">
    <source>
        <dbReference type="EMBL" id="KAJ7205485.1"/>
    </source>
</evidence>
<protein>
    <submittedName>
        <fullName evidence="1">Uncharacterized protein</fullName>
    </submittedName>
</protein>
<comment type="caution">
    <text evidence="1">The sequence shown here is derived from an EMBL/GenBank/DDBJ whole genome shotgun (WGS) entry which is preliminary data.</text>
</comment>
<proteinExistence type="predicted"/>
<accession>A0AAD6VC68</accession>
<name>A0AAD6VC68_9AGAR</name>
<dbReference type="EMBL" id="JARJCW010000043">
    <property type="protein sequence ID" value="KAJ7205485.1"/>
    <property type="molecule type" value="Genomic_DNA"/>
</dbReference>
<keyword evidence="2" id="KW-1185">Reference proteome</keyword>
<gene>
    <name evidence="1" type="ORF">GGX14DRAFT_397629</name>
</gene>
<organism evidence="1 2">
    <name type="scientific">Mycena pura</name>
    <dbReference type="NCBI Taxonomy" id="153505"/>
    <lineage>
        <taxon>Eukaryota</taxon>
        <taxon>Fungi</taxon>
        <taxon>Dikarya</taxon>
        <taxon>Basidiomycota</taxon>
        <taxon>Agaricomycotina</taxon>
        <taxon>Agaricomycetes</taxon>
        <taxon>Agaricomycetidae</taxon>
        <taxon>Agaricales</taxon>
        <taxon>Marasmiineae</taxon>
        <taxon>Mycenaceae</taxon>
        <taxon>Mycena</taxon>
    </lineage>
</organism>
<dbReference type="Proteomes" id="UP001219525">
    <property type="component" value="Unassembled WGS sequence"/>
</dbReference>
<dbReference type="AlphaFoldDB" id="A0AAD6VC68"/>
<evidence type="ECO:0000313" key="2">
    <source>
        <dbReference type="Proteomes" id="UP001219525"/>
    </source>
</evidence>